<accession>A0A6I6DUY9</accession>
<keyword evidence="2" id="KW-1185">Reference proteome</keyword>
<organism evidence="1 2">
    <name type="scientific">Microbacterium oryzae</name>
    <dbReference type="NCBI Taxonomy" id="743009"/>
    <lineage>
        <taxon>Bacteria</taxon>
        <taxon>Bacillati</taxon>
        <taxon>Actinomycetota</taxon>
        <taxon>Actinomycetes</taxon>
        <taxon>Micrococcales</taxon>
        <taxon>Microbacteriaceae</taxon>
        <taxon>Microbacterium</taxon>
    </lineage>
</organism>
<proteinExistence type="predicted"/>
<dbReference type="PANTHER" id="PTHR36849:SF1">
    <property type="entry name" value="CYTOPLASMIC PROTEIN"/>
    <property type="match status" value="1"/>
</dbReference>
<dbReference type="KEGG" id="moj:D7D94_04845"/>
<sequence>MTKLKRAYDDPAGDDGWRVLVDRLWPRGVSRERAAIDDWAKEVAPSPELRTDWHHDPDRFDEFARRYRAELDDNPAVDALRAGLADHPVVTLVYGARDEQHNHAVVLRDYLEERW</sequence>
<evidence type="ECO:0000313" key="2">
    <source>
        <dbReference type="Proteomes" id="UP000422989"/>
    </source>
</evidence>
<name>A0A6I6DUY9_9MICO</name>
<dbReference type="EMBL" id="CP032550">
    <property type="protein sequence ID" value="QGU28805.1"/>
    <property type="molecule type" value="Genomic_DNA"/>
</dbReference>
<reference evidence="1 2" key="1">
    <citation type="submission" date="2018-09" db="EMBL/GenBank/DDBJ databases">
        <title>Whole genome sequencing of Microbacterium oryzae strain MB-10T.</title>
        <authorList>
            <person name="Das S.K."/>
        </authorList>
    </citation>
    <scope>NUCLEOTIDE SEQUENCE [LARGE SCALE GENOMIC DNA]</scope>
    <source>
        <strain evidence="1 2">MB-10</strain>
    </source>
</reference>
<protein>
    <submittedName>
        <fullName evidence="1">DUF488 family protein</fullName>
    </submittedName>
</protein>
<dbReference type="AlphaFoldDB" id="A0A6I6DUY9"/>
<dbReference type="Pfam" id="PF22752">
    <property type="entry name" value="DUF488-N3i"/>
    <property type="match status" value="1"/>
</dbReference>
<evidence type="ECO:0000313" key="1">
    <source>
        <dbReference type="EMBL" id="QGU28805.1"/>
    </source>
</evidence>
<dbReference type="InterPro" id="IPR052552">
    <property type="entry name" value="YeaO-like"/>
</dbReference>
<gene>
    <name evidence="1" type="ORF">D7D94_04845</name>
</gene>
<dbReference type="OrthoDB" id="9790745at2"/>
<dbReference type="PANTHER" id="PTHR36849">
    <property type="entry name" value="CYTOPLASMIC PROTEIN-RELATED"/>
    <property type="match status" value="1"/>
</dbReference>
<dbReference type="Proteomes" id="UP000422989">
    <property type="component" value="Chromosome"/>
</dbReference>